<feature type="domain" description="Peptidase M12A" evidence="3">
    <location>
        <begin position="206"/>
        <end position="315"/>
    </location>
</feature>
<dbReference type="PROSITE" id="PS51864">
    <property type="entry name" value="ASTACIN"/>
    <property type="match status" value="1"/>
</dbReference>
<protein>
    <recommendedName>
        <fullName evidence="2">Metalloendopeptidase</fullName>
        <ecNumber evidence="2">3.4.24.-</ecNumber>
    </recommendedName>
</protein>
<feature type="binding site" evidence="1">
    <location>
        <position position="302"/>
    </location>
    <ligand>
        <name>Zn(2+)</name>
        <dbReference type="ChEBI" id="CHEBI:29105"/>
        <note>catalytic</note>
    </ligand>
</feature>
<evidence type="ECO:0000313" key="4">
    <source>
        <dbReference type="Proteomes" id="UP000694888"/>
    </source>
</evidence>
<dbReference type="InterPro" id="IPR024079">
    <property type="entry name" value="MetalloPept_cat_dom_sf"/>
</dbReference>
<name>A0ABM1W2A5_APLCA</name>
<dbReference type="SMART" id="SM00235">
    <property type="entry name" value="ZnMc"/>
    <property type="match status" value="1"/>
</dbReference>
<gene>
    <name evidence="5" type="primary">LOC106013440</name>
</gene>
<dbReference type="EC" id="3.4.24.-" evidence="2"/>
<sequence length="315" mass="32612">AAAAATVASQANAVAATAAAGGGIVGAAGVPPAAVAAPAASVGVAPAAAVAAPVAAVAAPAAAVAAPVGVAAGGVAAAGASMMDNMAIDDILVSAYGMGPGGAANYPMASKQVNGKFVLTALDMQLTPQQFAELHGSRRLADKSSYRLLDHFHELFNKTGMDYPMASKQVNGKFVLTALDMQLTPQQFAELHGSRRPGSMGRFKRKALTSLKSRWPGGVVPYELQALGFNAQDQQQIVYAMTQWSANTCITFRPAQPTDANILVFREGQGCSSNVGMIGGRQFLTLQKECRKPKIILHEIGHALGLIHEHQREDR</sequence>
<comment type="cofactor">
    <cofactor evidence="1 2">
        <name>Zn(2+)</name>
        <dbReference type="ChEBI" id="CHEBI:29105"/>
    </cofactor>
    <text evidence="1 2">Binds 1 zinc ion per subunit.</text>
</comment>
<keyword evidence="4" id="KW-1185">Reference proteome</keyword>
<dbReference type="GeneID" id="106013440"/>
<dbReference type="SUPFAM" id="SSF55486">
    <property type="entry name" value="Metalloproteases ('zincins'), catalytic domain"/>
    <property type="match status" value="1"/>
</dbReference>
<feature type="binding site" evidence="1">
    <location>
        <position position="298"/>
    </location>
    <ligand>
        <name>Zn(2+)</name>
        <dbReference type="ChEBI" id="CHEBI:29105"/>
        <note>catalytic</note>
    </ligand>
</feature>
<proteinExistence type="predicted"/>
<dbReference type="Proteomes" id="UP000694888">
    <property type="component" value="Unplaced"/>
</dbReference>
<dbReference type="InterPro" id="IPR001506">
    <property type="entry name" value="Peptidase_M12A"/>
</dbReference>
<evidence type="ECO:0000256" key="2">
    <source>
        <dbReference type="RuleBase" id="RU361183"/>
    </source>
</evidence>
<dbReference type="RefSeq" id="XP_035828798.1">
    <property type="nucleotide sequence ID" value="XM_035972905.1"/>
</dbReference>
<dbReference type="Gene3D" id="3.40.390.10">
    <property type="entry name" value="Collagenase (Catalytic Domain)"/>
    <property type="match status" value="1"/>
</dbReference>
<feature type="binding site" evidence="1">
    <location>
        <position position="308"/>
    </location>
    <ligand>
        <name>Zn(2+)</name>
        <dbReference type="ChEBI" id="CHEBI:29105"/>
        <note>catalytic</note>
    </ligand>
</feature>
<accession>A0ABM1W2A5</accession>
<keyword evidence="1 2" id="KW-0862">Zinc</keyword>
<dbReference type="InterPro" id="IPR006026">
    <property type="entry name" value="Peptidase_Metallo"/>
</dbReference>
<feature type="non-terminal residue" evidence="5">
    <location>
        <position position="315"/>
    </location>
</feature>
<keyword evidence="1 2" id="KW-0479">Metal-binding</keyword>
<reference evidence="5" key="1">
    <citation type="submission" date="2025-08" db="UniProtKB">
        <authorList>
            <consortium name="RefSeq"/>
        </authorList>
    </citation>
    <scope>IDENTIFICATION</scope>
</reference>
<evidence type="ECO:0000313" key="5">
    <source>
        <dbReference type="RefSeq" id="XP_035828798.1"/>
    </source>
</evidence>
<dbReference type="Pfam" id="PF01400">
    <property type="entry name" value="Astacin"/>
    <property type="match status" value="1"/>
</dbReference>
<dbReference type="PANTHER" id="PTHR10127:SF850">
    <property type="entry name" value="METALLOENDOPEPTIDASE"/>
    <property type="match status" value="1"/>
</dbReference>
<feature type="non-terminal residue" evidence="5">
    <location>
        <position position="1"/>
    </location>
</feature>
<organism evidence="4 5">
    <name type="scientific">Aplysia californica</name>
    <name type="common">California sea hare</name>
    <dbReference type="NCBI Taxonomy" id="6500"/>
    <lineage>
        <taxon>Eukaryota</taxon>
        <taxon>Metazoa</taxon>
        <taxon>Spiralia</taxon>
        <taxon>Lophotrochozoa</taxon>
        <taxon>Mollusca</taxon>
        <taxon>Gastropoda</taxon>
        <taxon>Heterobranchia</taxon>
        <taxon>Euthyneura</taxon>
        <taxon>Tectipleura</taxon>
        <taxon>Aplysiida</taxon>
        <taxon>Aplysioidea</taxon>
        <taxon>Aplysiidae</taxon>
        <taxon>Aplysia</taxon>
    </lineage>
</organism>
<feature type="active site" evidence="1">
    <location>
        <position position="299"/>
    </location>
</feature>
<keyword evidence="1 2" id="KW-0378">Hydrolase</keyword>
<evidence type="ECO:0000259" key="3">
    <source>
        <dbReference type="PROSITE" id="PS51864"/>
    </source>
</evidence>
<evidence type="ECO:0000256" key="1">
    <source>
        <dbReference type="PROSITE-ProRule" id="PRU01211"/>
    </source>
</evidence>
<comment type="caution">
    <text evidence="1">Lacks conserved residue(s) required for the propagation of feature annotation.</text>
</comment>
<dbReference type="PANTHER" id="PTHR10127">
    <property type="entry name" value="DISCOIDIN, CUB, EGF, LAMININ , AND ZINC METALLOPROTEASE DOMAIN CONTAINING"/>
    <property type="match status" value="1"/>
</dbReference>
<keyword evidence="1 2" id="KW-0482">Metalloprotease</keyword>
<dbReference type="GO" id="GO:0008237">
    <property type="term" value="F:metallopeptidase activity"/>
    <property type="evidence" value="ECO:0007669"/>
    <property type="project" value="UniProtKB-KW"/>
</dbReference>
<dbReference type="PRINTS" id="PR00480">
    <property type="entry name" value="ASTACIN"/>
</dbReference>
<keyword evidence="1 2" id="KW-0645">Protease</keyword>